<gene>
    <name evidence="2" type="ORF">g.31312</name>
</gene>
<name>A0A1B6M006_9HEMI</name>
<feature type="non-terminal residue" evidence="2">
    <location>
        <position position="201"/>
    </location>
</feature>
<evidence type="ECO:0000256" key="1">
    <source>
        <dbReference type="SAM" id="SignalP"/>
    </source>
</evidence>
<protein>
    <submittedName>
        <fullName evidence="2">Uncharacterized protein</fullName>
    </submittedName>
</protein>
<feature type="signal peptide" evidence="1">
    <location>
        <begin position="1"/>
        <end position="20"/>
    </location>
</feature>
<dbReference type="AlphaFoldDB" id="A0A1B6M006"/>
<keyword evidence="1" id="KW-0732">Signal</keyword>
<accession>A0A1B6M006</accession>
<reference evidence="2" key="1">
    <citation type="submission" date="2015-11" db="EMBL/GenBank/DDBJ databases">
        <title>De novo transcriptome assembly of four potential Pierce s Disease insect vectors from Arizona vineyards.</title>
        <authorList>
            <person name="Tassone E.E."/>
        </authorList>
    </citation>
    <scope>NUCLEOTIDE SEQUENCE</scope>
</reference>
<sequence>MMYPTACLLALVMVCLPCDSTWVNVSMSVEPPAVCPEDCKKGWDDDDIWDRCDEDPISVIDAKKVIESTKQKNFKCMKEGQNRKRMIFSETQLFKKLKRRHRWDNVILCDGKVEQRITMNLGEKFCVTSYGQRIKIQLSCVFPLVIFKYKYEVHGRNTKGNVKIALSTNTPITLTITLKRNRDGSCSFEGGEALDMSELTR</sequence>
<dbReference type="EMBL" id="GEBQ01010711">
    <property type="protein sequence ID" value="JAT29266.1"/>
    <property type="molecule type" value="Transcribed_RNA"/>
</dbReference>
<feature type="chain" id="PRO_5008587788" evidence="1">
    <location>
        <begin position="21"/>
        <end position="201"/>
    </location>
</feature>
<organism evidence="2">
    <name type="scientific">Graphocephala atropunctata</name>
    <dbReference type="NCBI Taxonomy" id="36148"/>
    <lineage>
        <taxon>Eukaryota</taxon>
        <taxon>Metazoa</taxon>
        <taxon>Ecdysozoa</taxon>
        <taxon>Arthropoda</taxon>
        <taxon>Hexapoda</taxon>
        <taxon>Insecta</taxon>
        <taxon>Pterygota</taxon>
        <taxon>Neoptera</taxon>
        <taxon>Paraneoptera</taxon>
        <taxon>Hemiptera</taxon>
        <taxon>Auchenorrhyncha</taxon>
        <taxon>Membracoidea</taxon>
        <taxon>Cicadellidae</taxon>
        <taxon>Cicadellinae</taxon>
        <taxon>Cicadellini</taxon>
        <taxon>Graphocephala</taxon>
    </lineage>
</organism>
<proteinExistence type="predicted"/>
<evidence type="ECO:0000313" key="2">
    <source>
        <dbReference type="EMBL" id="JAT29266.1"/>
    </source>
</evidence>